<evidence type="ECO:0000313" key="2">
    <source>
        <dbReference type="Proteomes" id="UP000001075"/>
    </source>
</evidence>
<evidence type="ECO:0000313" key="1">
    <source>
        <dbReference type="EMBL" id="EGV97328.1"/>
    </source>
</evidence>
<organism evidence="1 2">
    <name type="scientific">Cricetulus griseus</name>
    <name type="common">Chinese hamster</name>
    <name type="synonym">Cricetulus barabensis griseus</name>
    <dbReference type="NCBI Taxonomy" id="10029"/>
    <lineage>
        <taxon>Eukaryota</taxon>
        <taxon>Metazoa</taxon>
        <taxon>Chordata</taxon>
        <taxon>Craniata</taxon>
        <taxon>Vertebrata</taxon>
        <taxon>Euteleostomi</taxon>
        <taxon>Mammalia</taxon>
        <taxon>Eutheria</taxon>
        <taxon>Euarchontoglires</taxon>
        <taxon>Glires</taxon>
        <taxon>Rodentia</taxon>
        <taxon>Myomorpha</taxon>
        <taxon>Muroidea</taxon>
        <taxon>Cricetidae</taxon>
        <taxon>Cricetinae</taxon>
        <taxon>Cricetulus</taxon>
    </lineage>
</organism>
<accession>G3HT12</accession>
<dbReference type="AlphaFoldDB" id="G3HT12"/>
<name>G3HT12_CRIGR</name>
<reference evidence="2" key="1">
    <citation type="journal article" date="2011" name="Nat. Biotechnol.">
        <title>The genomic sequence of the Chinese hamster ovary (CHO)-K1 cell line.</title>
        <authorList>
            <person name="Xu X."/>
            <person name="Nagarajan H."/>
            <person name="Lewis N.E."/>
            <person name="Pan S."/>
            <person name="Cai Z."/>
            <person name="Liu X."/>
            <person name="Chen W."/>
            <person name="Xie M."/>
            <person name="Wang W."/>
            <person name="Hammond S."/>
            <person name="Andersen M.R."/>
            <person name="Neff N."/>
            <person name="Passarelli B."/>
            <person name="Koh W."/>
            <person name="Fan H.C."/>
            <person name="Wang J."/>
            <person name="Gui Y."/>
            <person name="Lee K.H."/>
            <person name="Betenbaugh M.J."/>
            <person name="Quake S.R."/>
            <person name="Famili I."/>
            <person name="Palsson B.O."/>
            <person name="Wang J."/>
        </authorList>
    </citation>
    <scope>NUCLEOTIDE SEQUENCE [LARGE SCALE GENOMIC DNA]</scope>
    <source>
        <strain evidence="2">CHO K1 cell line</strain>
    </source>
</reference>
<dbReference type="InParanoid" id="G3HT12"/>
<gene>
    <name evidence="1" type="ORF">I79_014013</name>
</gene>
<dbReference type="Proteomes" id="UP000001075">
    <property type="component" value="Unassembled WGS sequence"/>
</dbReference>
<proteinExistence type="predicted"/>
<dbReference type="EMBL" id="JH000681">
    <property type="protein sequence ID" value="EGV97328.1"/>
    <property type="molecule type" value="Genomic_DNA"/>
</dbReference>
<sequence>MLPDHPTALLQMMETMKWLELKASPCKYLPCNYTSTGLSASLSSIFHTERILYHEERTW</sequence>
<protein>
    <submittedName>
        <fullName evidence="1">Uncharacterized protein</fullName>
    </submittedName>
</protein>